<evidence type="ECO:0000313" key="3">
    <source>
        <dbReference type="Proteomes" id="UP000501747"/>
    </source>
</evidence>
<feature type="transmembrane region" description="Helical" evidence="1">
    <location>
        <begin position="81"/>
        <end position="104"/>
    </location>
</feature>
<evidence type="ECO:0000256" key="1">
    <source>
        <dbReference type="SAM" id="Phobius"/>
    </source>
</evidence>
<keyword evidence="1" id="KW-0472">Membrane</keyword>
<dbReference type="KEGG" id="vhy:G7082_04840"/>
<gene>
    <name evidence="2" type="ORF">G7082_04840</name>
</gene>
<sequence>MSILKEFNLELDSPNAHGNDWLEFSTEENYQQDNDHPYYHEPQIQRSHDSGFIRFFQIAGIIFLNLFFMFWLMFGWGLVLFIGWALTICFIGSPVIGIFSILAAVNAFGFFQLSISLILCGVGLIGGLIMFPFTKISFNLLKTYLKWNLQVLRGERAL</sequence>
<dbReference type="RefSeq" id="WP_166034073.1">
    <property type="nucleotide sequence ID" value="NZ_CP049887.1"/>
</dbReference>
<protein>
    <submittedName>
        <fullName evidence="2">DUF1700 domain-containing protein</fullName>
    </submittedName>
</protein>
<dbReference type="EMBL" id="CP049887">
    <property type="protein sequence ID" value="QIL47905.1"/>
    <property type="molecule type" value="Genomic_DNA"/>
</dbReference>
<feature type="transmembrane region" description="Helical" evidence="1">
    <location>
        <begin position="110"/>
        <end position="133"/>
    </location>
</feature>
<dbReference type="Proteomes" id="UP000501747">
    <property type="component" value="Chromosome"/>
</dbReference>
<accession>A0A6G8ASK3</accession>
<keyword evidence="3" id="KW-1185">Reference proteome</keyword>
<feature type="transmembrane region" description="Helical" evidence="1">
    <location>
        <begin position="55"/>
        <end position="74"/>
    </location>
</feature>
<reference evidence="2 3" key="1">
    <citation type="submission" date="2020-03" db="EMBL/GenBank/DDBJ databases">
        <title>Vagococcus sp. nov., isolated from beetles.</title>
        <authorList>
            <person name="Hyun D.-W."/>
            <person name="Bae J.-W."/>
        </authorList>
    </citation>
    <scope>NUCLEOTIDE SEQUENCE [LARGE SCALE GENOMIC DNA]</scope>
    <source>
        <strain evidence="2 3">HDW17B</strain>
    </source>
</reference>
<organism evidence="2 3">
    <name type="scientific">Vagococcus hydrophili</name>
    <dbReference type="NCBI Taxonomy" id="2714947"/>
    <lineage>
        <taxon>Bacteria</taxon>
        <taxon>Bacillati</taxon>
        <taxon>Bacillota</taxon>
        <taxon>Bacilli</taxon>
        <taxon>Lactobacillales</taxon>
        <taxon>Enterococcaceae</taxon>
        <taxon>Vagococcus</taxon>
    </lineage>
</organism>
<proteinExistence type="predicted"/>
<keyword evidence="1" id="KW-0812">Transmembrane</keyword>
<name>A0A6G8ASK3_9ENTE</name>
<evidence type="ECO:0000313" key="2">
    <source>
        <dbReference type="EMBL" id="QIL47905.1"/>
    </source>
</evidence>
<keyword evidence="1" id="KW-1133">Transmembrane helix</keyword>
<dbReference type="AlphaFoldDB" id="A0A6G8ASK3"/>